<name>A0A134AHW5_9FIRM</name>
<dbReference type="STRING" id="755172.HMPREF1863_00510"/>
<accession>A0A134AHW5</accession>
<dbReference type="EMBL" id="LSDG01000019">
    <property type="protein sequence ID" value="KXB67323.1"/>
    <property type="molecule type" value="Genomic_DNA"/>
</dbReference>
<proteinExistence type="predicted"/>
<dbReference type="AlphaFoldDB" id="A0A134AHW5"/>
<keyword evidence="2" id="KW-1185">Reference proteome</keyword>
<evidence type="ECO:0000313" key="2">
    <source>
        <dbReference type="Proteomes" id="UP000070442"/>
    </source>
</evidence>
<dbReference type="PATRIC" id="fig|755172.3.peg.487"/>
<organism evidence="1 2">
    <name type="scientific">Aedoeadaptatus coxii</name>
    <dbReference type="NCBI Taxonomy" id="755172"/>
    <lineage>
        <taxon>Bacteria</taxon>
        <taxon>Bacillati</taxon>
        <taxon>Bacillota</taxon>
        <taxon>Tissierellia</taxon>
        <taxon>Tissierellales</taxon>
        <taxon>Peptoniphilaceae</taxon>
        <taxon>Aedoeadaptatus</taxon>
    </lineage>
</organism>
<reference evidence="2" key="1">
    <citation type="submission" date="2016-01" db="EMBL/GenBank/DDBJ databases">
        <authorList>
            <person name="Mitreva M."/>
            <person name="Pepin K.H."/>
            <person name="Mihindukulasuriya K.A."/>
            <person name="Fulton R."/>
            <person name="Fronick C."/>
            <person name="O'Laughlin M."/>
            <person name="Miner T."/>
            <person name="Herter B."/>
            <person name="Rosa B.A."/>
            <person name="Cordes M."/>
            <person name="Tomlinson C."/>
            <person name="Wollam A."/>
            <person name="Palsikar V.B."/>
            <person name="Mardis E.R."/>
            <person name="Wilson R.K."/>
        </authorList>
    </citation>
    <scope>NUCLEOTIDE SEQUENCE [LARGE SCALE GENOMIC DNA]</scope>
    <source>
        <strain evidence="2">DNF00729</strain>
    </source>
</reference>
<evidence type="ECO:0000313" key="1">
    <source>
        <dbReference type="EMBL" id="KXB67323.1"/>
    </source>
</evidence>
<sequence>MGILASLTEIKGIAIIQMRLNSHNPTENDFLRDFCGFGGYKIYEGV</sequence>
<gene>
    <name evidence="1" type="ORF">HMPREF1863_00510</name>
</gene>
<dbReference type="Proteomes" id="UP000070442">
    <property type="component" value="Unassembled WGS sequence"/>
</dbReference>
<comment type="caution">
    <text evidence="1">The sequence shown here is derived from an EMBL/GenBank/DDBJ whole genome shotgun (WGS) entry which is preliminary data.</text>
</comment>
<protein>
    <submittedName>
        <fullName evidence="1">Uncharacterized protein</fullName>
    </submittedName>
</protein>